<feature type="transmembrane region" description="Helical" evidence="1">
    <location>
        <begin position="77"/>
        <end position="100"/>
    </location>
</feature>
<dbReference type="Proteomes" id="UP000012960">
    <property type="component" value="Unplaced"/>
</dbReference>
<reference evidence="2" key="1">
    <citation type="submission" date="2021-05" db="UniProtKB">
        <authorList>
            <consortium name="EnsemblPlants"/>
        </authorList>
    </citation>
    <scope>IDENTIFICATION</scope>
    <source>
        <strain evidence="2">subsp. malaccensis</strain>
    </source>
</reference>
<sequence length="191" mass="21957">MRKRLQLLSLLVNHLNYVMEVLLQIRLNIDKSLASYSTWLSPVQIFHLPSINYRNSCIDHLLRIGLRSNEFCDILKGLLIMAFFFAKILHSISMLLLMLIGQGTLMTELLRPDTLFSLELFQSVGVQKNKRRLHDLQLKLNIVPSPPRLLNLIGSQICSRNSTSTPQLFLQYIVIILELPTYVLIQCSIPT</sequence>
<keyword evidence="1" id="KW-1133">Transmembrane helix</keyword>
<keyword evidence="1" id="KW-0812">Transmembrane</keyword>
<evidence type="ECO:0000313" key="3">
    <source>
        <dbReference type="Proteomes" id="UP000012960"/>
    </source>
</evidence>
<proteinExistence type="predicted"/>
<accession>A0A804JK90</accession>
<organism evidence="2 3">
    <name type="scientific">Musa acuminata subsp. malaccensis</name>
    <name type="common">Wild banana</name>
    <name type="synonym">Musa malaccensis</name>
    <dbReference type="NCBI Taxonomy" id="214687"/>
    <lineage>
        <taxon>Eukaryota</taxon>
        <taxon>Viridiplantae</taxon>
        <taxon>Streptophyta</taxon>
        <taxon>Embryophyta</taxon>
        <taxon>Tracheophyta</taxon>
        <taxon>Spermatophyta</taxon>
        <taxon>Magnoliopsida</taxon>
        <taxon>Liliopsida</taxon>
        <taxon>Zingiberales</taxon>
        <taxon>Musaceae</taxon>
        <taxon>Musa</taxon>
    </lineage>
</organism>
<dbReference type="InParanoid" id="A0A804JK90"/>
<keyword evidence="3" id="KW-1185">Reference proteome</keyword>
<name>A0A804JK90_MUSAM</name>
<dbReference type="EnsemblPlants" id="Ma06_t25360.1">
    <property type="protein sequence ID" value="Ma06_p25360.1"/>
    <property type="gene ID" value="Ma06_g25360"/>
</dbReference>
<protein>
    <submittedName>
        <fullName evidence="2">Uncharacterized protein</fullName>
    </submittedName>
</protein>
<dbReference type="AlphaFoldDB" id="A0A804JK90"/>
<evidence type="ECO:0000313" key="2">
    <source>
        <dbReference type="EnsemblPlants" id="Ma06_p25360.1"/>
    </source>
</evidence>
<evidence type="ECO:0000256" key="1">
    <source>
        <dbReference type="SAM" id="Phobius"/>
    </source>
</evidence>
<keyword evidence="1" id="KW-0472">Membrane</keyword>
<dbReference type="Gramene" id="Ma06_t25360.1">
    <property type="protein sequence ID" value="Ma06_p25360.1"/>
    <property type="gene ID" value="Ma06_g25360"/>
</dbReference>